<proteinExistence type="predicted"/>
<sequence length="231" mass="25016">MFLLISTGTFLTLATLALIVWARLVMVFTGRSKAKKHTRPAPAIKSFFQPTAGKIAVDVPFPMASYNRTELIPLRTKASTSTAEPILAPETPTASASSSESIPPVLDDPAFAPADPDEETTSDTAPDTASALETTNVPTYSADTIHPSPTGFRLSLDRQLLSRLLSDDSLCQEFEAVRALTLDRQRDTGRSYASLFREAVADKPADVQAMLLNLLDEEEADDYDYATPGYA</sequence>
<accession>A0A4Q2UEP3</accession>
<evidence type="ECO:0000313" key="2">
    <source>
        <dbReference type="EMBL" id="RYC66772.1"/>
    </source>
</evidence>
<evidence type="ECO:0000313" key="3">
    <source>
        <dbReference type="Proteomes" id="UP000290407"/>
    </source>
</evidence>
<name>A0A4Q2UEP3_9BACT</name>
<reference evidence="2 3" key="1">
    <citation type="submission" date="2019-01" db="EMBL/GenBank/DDBJ databases">
        <title>Spirosoma flava sp. nov., a propanil-degrading bacterium isolated from herbicide-contaminated soil.</title>
        <authorList>
            <person name="Zhang L."/>
            <person name="Jiang J.-D."/>
        </authorList>
    </citation>
    <scope>NUCLEOTIDE SEQUENCE [LARGE SCALE GENOMIC DNA]</scope>
    <source>
        <strain evidence="2 3">TY50</strain>
    </source>
</reference>
<organism evidence="2 3">
    <name type="scientific">Spirosoma sordidisoli</name>
    <dbReference type="NCBI Taxonomy" id="2502893"/>
    <lineage>
        <taxon>Bacteria</taxon>
        <taxon>Pseudomonadati</taxon>
        <taxon>Bacteroidota</taxon>
        <taxon>Cytophagia</taxon>
        <taxon>Cytophagales</taxon>
        <taxon>Cytophagaceae</taxon>
        <taxon>Spirosoma</taxon>
    </lineage>
</organism>
<gene>
    <name evidence="2" type="ORF">EQG79_28480</name>
</gene>
<dbReference type="RefSeq" id="WP_129606273.1">
    <property type="nucleotide sequence ID" value="NZ_SBLB01000012.1"/>
</dbReference>
<comment type="caution">
    <text evidence="2">The sequence shown here is derived from an EMBL/GenBank/DDBJ whole genome shotgun (WGS) entry which is preliminary data.</text>
</comment>
<keyword evidence="3" id="KW-1185">Reference proteome</keyword>
<evidence type="ECO:0000256" key="1">
    <source>
        <dbReference type="SAM" id="MobiDB-lite"/>
    </source>
</evidence>
<feature type="compositionally biased region" description="Low complexity" evidence="1">
    <location>
        <begin position="88"/>
        <end position="114"/>
    </location>
</feature>
<feature type="compositionally biased region" description="Polar residues" evidence="1">
    <location>
        <begin position="132"/>
        <end position="142"/>
    </location>
</feature>
<feature type="region of interest" description="Disordered" evidence="1">
    <location>
        <begin position="77"/>
        <end position="148"/>
    </location>
</feature>
<feature type="compositionally biased region" description="Low complexity" evidence="1">
    <location>
        <begin position="122"/>
        <end position="131"/>
    </location>
</feature>
<dbReference type="Proteomes" id="UP000290407">
    <property type="component" value="Unassembled WGS sequence"/>
</dbReference>
<protein>
    <submittedName>
        <fullName evidence="2">Uncharacterized protein</fullName>
    </submittedName>
</protein>
<dbReference type="EMBL" id="SBLB01000012">
    <property type="protein sequence ID" value="RYC66772.1"/>
    <property type="molecule type" value="Genomic_DNA"/>
</dbReference>
<dbReference type="AlphaFoldDB" id="A0A4Q2UEP3"/>